<accession>A0A8J6C5Q6</accession>
<reference evidence="2" key="1">
    <citation type="thesis" date="2020" institute="ProQuest LLC" country="789 East Eisenhower Parkway, Ann Arbor, MI, USA">
        <title>Comparative Genomics and Chromosome Evolution.</title>
        <authorList>
            <person name="Mudd A.B."/>
        </authorList>
    </citation>
    <scope>NUCLEOTIDE SEQUENCE</scope>
    <source>
        <strain evidence="2">HN-11 Male</strain>
        <tissue evidence="2">Kidney and liver</tissue>
    </source>
</reference>
<evidence type="ECO:0000256" key="1">
    <source>
        <dbReference type="SAM" id="MobiDB-lite"/>
    </source>
</evidence>
<keyword evidence="3" id="KW-1185">Reference proteome</keyword>
<gene>
    <name evidence="2" type="ORF">GDO78_020669</name>
</gene>
<organism evidence="2 3">
    <name type="scientific">Eleutherodactylus coqui</name>
    <name type="common">Puerto Rican coqui</name>
    <dbReference type="NCBI Taxonomy" id="57060"/>
    <lineage>
        <taxon>Eukaryota</taxon>
        <taxon>Metazoa</taxon>
        <taxon>Chordata</taxon>
        <taxon>Craniata</taxon>
        <taxon>Vertebrata</taxon>
        <taxon>Euteleostomi</taxon>
        <taxon>Amphibia</taxon>
        <taxon>Batrachia</taxon>
        <taxon>Anura</taxon>
        <taxon>Neobatrachia</taxon>
        <taxon>Hyloidea</taxon>
        <taxon>Eleutherodactylidae</taxon>
        <taxon>Eleutherodactylinae</taxon>
        <taxon>Eleutherodactylus</taxon>
        <taxon>Eleutherodactylus</taxon>
    </lineage>
</organism>
<evidence type="ECO:0000313" key="3">
    <source>
        <dbReference type="Proteomes" id="UP000770717"/>
    </source>
</evidence>
<comment type="caution">
    <text evidence="2">The sequence shown here is derived from an EMBL/GenBank/DDBJ whole genome shotgun (WGS) entry which is preliminary data.</text>
</comment>
<evidence type="ECO:0000313" key="2">
    <source>
        <dbReference type="EMBL" id="KAG9464002.1"/>
    </source>
</evidence>
<feature type="region of interest" description="Disordered" evidence="1">
    <location>
        <begin position="63"/>
        <end position="102"/>
    </location>
</feature>
<dbReference type="EMBL" id="WNTK01005320">
    <property type="protein sequence ID" value="KAG9464002.1"/>
    <property type="molecule type" value="Genomic_DNA"/>
</dbReference>
<proteinExistence type="predicted"/>
<dbReference type="Proteomes" id="UP000770717">
    <property type="component" value="Unassembled WGS sequence"/>
</dbReference>
<name>A0A8J6C5Q6_ELECQ</name>
<sequence>MWICFANLLVRKTNRSMLHFYVDPVLTASIEVNGSRPIAAHQQLTLQKCRGFRGESSGLNKKKKTTYCASAPAPQNTSAVQKKRSGRDTGDPHRPRTGKRMFSAAGRVGFRCGLLPTEFDPPVDMGP</sequence>
<dbReference type="AlphaFoldDB" id="A0A8J6C5Q6"/>
<protein>
    <submittedName>
        <fullName evidence="2">Uncharacterized protein</fullName>
    </submittedName>
</protein>